<dbReference type="AlphaFoldDB" id="A0AAV3PRT2"/>
<dbReference type="EMBL" id="BAABME010018557">
    <property type="protein sequence ID" value="GAA0154239.1"/>
    <property type="molecule type" value="Genomic_DNA"/>
</dbReference>
<sequence length="236" mass="26207">MIEKKPAPTEVCPRPLFSKGKKSIARKLPTSEILDLTVDPSSSNIPEKEAPEGTICVDPLVSDSAMNASYVIARIAGLLDDAGKEACENERALQLRVKDLEGENEKLEVASAAPSKETKEATAHTMVEIRKHDALQAHLLAIKRASEVEDKAKAAEETLPHRIHAAIQAYQRSADYKLEVGNEAAYYLCHFNKTYKDLNPIMVANYKDFIQRYPKEWFTPLSLDAPLTSEAEEAEE</sequence>
<comment type="caution">
    <text evidence="1">The sequence shown here is derived from an EMBL/GenBank/DDBJ whole genome shotgun (WGS) entry which is preliminary data.</text>
</comment>
<dbReference type="Proteomes" id="UP001454036">
    <property type="component" value="Unassembled WGS sequence"/>
</dbReference>
<gene>
    <name evidence="1" type="ORF">LIER_37831</name>
</gene>
<name>A0AAV3PRT2_LITER</name>
<accession>A0AAV3PRT2</accession>
<protein>
    <submittedName>
        <fullName evidence="1">Uncharacterized protein</fullName>
    </submittedName>
</protein>
<keyword evidence="2" id="KW-1185">Reference proteome</keyword>
<evidence type="ECO:0000313" key="2">
    <source>
        <dbReference type="Proteomes" id="UP001454036"/>
    </source>
</evidence>
<reference evidence="1 2" key="1">
    <citation type="submission" date="2024-01" db="EMBL/GenBank/DDBJ databases">
        <title>The complete chloroplast genome sequence of Lithospermum erythrorhizon: insights into the phylogenetic relationship among Boraginaceae species and the maternal lineages of purple gromwells.</title>
        <authorList>
            <person name="Okada T."/>
            <person name="Watanabe K."/>
        </authorList>
    </citation>
    <scope>NUCLEOTIDE SEQUENCE [LARGE SCALE GENOMIC DNA]</scope>
</reference>
<evidence type="ECO:0000313" key="1">
    <source>
        <dbReference type="EMBL" id="GAA0154239.1"/>
    </source>
</evidence>
<organism evidence="1 2">
    <name type="scientific">Lithospermum erythrorhizon</name>
    <name type="common">Purple gromwell</name>
    <name type="synonym">Lithospermum officinale var. erythrorhizon</name>
    <dbReference type="NCBI Taxonomy" id="34254"/>
    <lineage>
        <taxon>Eukaryota</taxon>
        <taxon>Viridiplantae</taxon>
        <taxon>Streptophyta</taxon>
        <taxon>Embryophyta</taxon>
        <taxon>Tracheophyta</taxon>
        <taxon>Spermatophyta</taxon>
        <taxon>Magnoliopsida</taxon>
        <taxon>eudicotyledons</taxon>
        <taxon>Gunneridae</taxon>
        <taxon>Pentapetalae</taxon>
        <taxon>asterids</taxon>
        <taxon>lamiids</taxon>
        <taxon>Boraginales</taxon>
        <taxon>Boraginaceae</taxon>
        <taxon>Boraginoideae</taxon>
        <taxon>Lithospermeae</taxon>
        <taxon>Lithospermum</taxon>
    </lineage>
</organism>
<proteinExistence type="predicted"/>